<sequence length="107" mass="12522">MTAPDLSRIRDGYDDDIAELRRRWTDEQITDALERYRHGGMDRDTVMAALDIDYIGTLYELISVYQIAAPEPDRQEEECQATMMRLLLDGKEVPPELRQPASWRVRH</sequence>
<evidence type="ECO:0000313" key="2">
    <source>
        <dbReference type="Proteomes" id="UP000092691"/>
    </source>
</evidence>
<accession>A0A1B1C3V5</accession>
<name>A0A1B1C3V5_RHILE</name>
<proteinExistence type="predicted"/>
<dbReference type="OrthoDB" id="8369746at2"/>
<dbReference type="RefSeq" id="WP_065279112.1">
    <property type="nucleotide sequence ID" value="NZ_CP016286.1"/>
</dbReference>
<dbReference type="AlphaFoldDB" id="A0A1B1C3V5"/>
<reference evidence="1 2" key="1">
    <citation type="submission" date="2016-06" db="EMBL/GenBank/DDBJ databases">
        <title>Microsymbionts genomes from the relict species Vavilovia formosa.</title>
        <authorList>
            <person name="Chirak E."/>
            <person name="Kimeklis A."/>
            <person name="Andronov E."/>
        </authorList>
    </citation>
    <scope>NUCLEOTIDE SEQUENCE [LARGE SCALE GENOMIC DNA]</scope>
    <source>
        <strain evidence="1 2">Vaf10</strain>
    </source>
</reference>
<evidence type="ECO:0000313" key="1">
    <source>
        <dbReference type="EMBL" id="ANP84463.1"/>
    </source>
</evidence>
<gene>
    <name evidence="1" type="ORF">BA011_01040</name>
</gene>
<organism evidence="1 2">
    <name type="scientific">Rhizobium leguminosarum</name>
    <dbReference type="NCBI Taxonomy" id="384"/>
    <lineage>
        <taxon>Bacteria</taxon>
        <taxon>Pseudomonadati</taxon>
        <taxon>Pseudomonadota</taxon>
        <taxon>Alphaproteobacteria</taxon>
        <taxon>Hyphomicrobiales</taxon>
        <taxon>Rhizobiaceae</taxon>
        <taxon>Rhizobium/Agrobacterium group</taxon>
        <taxon>Rhizobium</taxon>
    </lineage>
</organism>
<protein>
    <submittedName>
        <fullName evidence="1">Uncharacterized protein</fullName>
    </submittedName>
</protein>
<dbReference type="Proteomes" id="UP000092691">
    <property type="component" value="Chromosome"/>
</dbReference>
<dbReference type="EMBL" id="CP016286">
    <property type="protein sequence ID" value="ANP84463.1"/>
    <property type="molecule type" value="Genomic_DNA"/>
</dbReference>